<organism evidence="1 2">
    <name type="scientific">Arthrobacter liuii</name>
    <dbReference type="NCBI Taxonomy" id="1476996"/>
    <lineage>
        <taxon>Bacteria</taxon>
        <taxon>Bacillati</taxon>
        <taxon>Actinomycetota</taxon>
        <taxon>Actinomycetes</taxon>
        <taxon>Micrococcales</taxon>
        <taxon>Micrococcaceae</taxon>
        <taxon>Arthrobacter</taxon>
    </lineage>
</organism>
<evidence type="ECO:0000313" key="1">
    <source>
        <dbReference type="EMBL" id="GGH98627.1"/>
    </source>
</evidence>
<evidence type="ECO:0000313" key="2">
    <source>
        <dbReference type="Proteomes" id="UP000643279"/>
    </source>
</evidence>
<keyword evidence="2" id="KW-1185">Reference proteome</keyword>
<protein>
    <submittedName>
        <fullName evidence="1">Uncharacterized protein</fullName>
    </submittedName>
</protein>
<accession>A0ABQ2AV59</accession>
<sequence>MIVGALPYLAGMEHVIVQTDNDGMPTAVLSKGREWAVGAEPVRWFERINWWETNRRMPKGNSGVDVEVLQLQVRLGRNDRSALTTMYLQRDGLGGGWRLRETAAGAA</sequence>
<reference evidence="2" key="1">
    <citation type="journal article" date="2019" name="Int. J. Syst. Evol. Microbiol.">
        <title>The Global Catalogue of Microorganisms (GCM) 10K type strain sequencing project: providing services to taxonomists for standard genome sequencing and annotation.</title>
        <authorList>
            <consortium name="The Broad Institute Genomics Platform"/>
            <consortium name="The Broad Institute Genome Sequencing Center for Infectious Disease"/>
            <person name="Wu L."/>
            <person name="Ma J."/>
        </authorList>
    </citation>
    <scope>NUCLEOTIDE SEQUENCE [LARGE SCALE GENOMIC DNA]</scope>
    <source>
        <strain evidence="2">CGMCC 1.12778</strain>
    </source>
</reference>
<dbReference type="Proteomes" id="UP000643279">
    <property type="component" value="Unassembled WGS sequence"/>
</dbReference>
<comment type="caution">
    <text evidence="1">The sequence shown here is derived from an EMBL/GenBank/DDBJ whole genome shotgun (WGS) entry which is preliminary data.</text>
</comment>
<proteinExistence type="predicted"/>
<name>A0ABQ2AV59_9MICC</name>
<gene>
    <name evidence="1" type="ORF">GCM10007170_31590</name>
</gene>
<dbReference type="EMBL" id="BMFW01000018">
    <property type="protein sequence ID" value="GGH98627.1"/>
    <property type="molecule type" value="Genomic_DNA"/>
</dbReference>